<comment type="caution">
    <text evidence="1">The sequence shown here is derived from an EMBL/GenBank/DDBJ whole genome shotgun (WGS) entry which is preliminary data.</text>
</comment>
<gene>
    <name evidence="1" type="ORF">ACIOWJ_06205</name>
</gene>
<reference evidence="1 2" key="1">
    <citation type="submission" date="2024-10" db="EMBL/GenBank/DDBJ databases">
        <title>The Natural Products Discovery Center: Release of the First 8490 Sequenced Strains for Exploring Actinobacteria Biosynthetic Diversity.</title>
        <authorList>
            <person name="Kalkreuter E."/>
            <person name="Kautsar S.A."/>
            <person name="Yang D."/>
            <person name="Bader C.D."/>
            <person name="Teijaro C.N."/>
            <person name="Fluegel L."/>
            <person name="Davis C.M."/>
            <person name="Simpson J.R."/>
            <person name="Lauterbach L."/>
            <person name="Steele A.D."/>
            <person name="Gui C."/>
            <person name="Meng S."/>
            <person name="Li G."/>
            <person name="Viehrig K."/>
            <person name="Ye F."/>
            <person name="Su P."/>
            <person name="Kiefer A.F."/>
            <person name="Nichols A."/>
            <person name="Cepeda A.J."/>
            <person name="Yan W."/>
            <person name="Fan B."/>
            <person name="Jiang Y."/>
            <person name="Adhikari A."/>
            <person name="Zheng C.-J."/>
            <person name="Schuster L."/>
            <person name="Cowan T.M."/>
            <person name="Smanski M.J."/>
            <person name="Chevrette M.G."/>
            <person name="De Carvalho L.P.S."/>
            <person name="Shen B."/>
        </authorList>
    </citation>
    <scope>NUCLEOTIDE SEQUENCE [LARGE SCALE GENOMIC DNA]</scope>
    <source>
        <strain evidence="1 2">NPDC087581</strain>
    </source>
</reference>
<dbReference type="PROSITE" id="PS51257">
    <property type="entry name" value="PROKAR_LIPOPROTEIN"/>
    <property type="match status" value="1"/>
</dbReference>
<evidence type="ECO:0000313" key="1">
    <source>
        <dbReference type="EMBL" id="MFJ2677677.1"/>
    </source>
</evidence>
<proteinExistence type="predicted"/>
<keyword evidence="2" id="KW-1185">Reference proteome</keyword>
<dbReference type="EMBL" id="JBIUWZ010000006">
    <property type="protein sequence ID" value="MFJ2677677.1"/>
    <property type="molecule type" value="Genomic_DNA"/>
</dbReference>
<accession>A0ABW8DVQ9</accession>
<evidence type="ECO:0000313" key="2">
    <source>
        <dbReference type="Proteomes" id="UP001617213"/>
    </source>
</evidence>
<dbReference type="RefSeq" id="WP_143499393.1">
    <property type="nucleotide sequence ID" value="NZ_JAAOWU010000019.1"/>
</dbReference>
<name>A0ABW8DVQ9_9PSED</name>
<organism evidence="1 2">
    <name type="scientific">Pseudomonas sivasensis</name>
    <dbReference type="NCBI Taxonomy" id="1880678"/>
    <lineage>
        <taxon>Bacteria</taxon>
        <taxon>Pseudomonadati</taxon>
        <taxon>Pseudomonadota</taxon>
        <taxon>Gammaproteobacteria</taxon>
        <taxon>Pseudomonadales</taxon>
        <taxon>Pseudomonadaceae</taxon>
        <taxon>Pseudomonas</taxon>
    </lineage>
</organism>
<evidence type="ECO:0008006" key="3">
    <source>
        <dbReference type="Google" id="ProtNLM"/>
    </source>
</evidence>
<dbReference type="Proteomes" id="UP001617213">
    <property type="component" value="Unassembled WGS sequence"/>
</dbReference>
<sequence length="119" mass="12924">MTKAFAALAFLLLGACTQYRYIHPETPQGQQCVAELDANVNACEQRAKDSAEGQRVLDEAQRNSYQTCTHQFSSSASNPDPCSGLKPSGVASVQSNTCREGYTDKFIACGGRLEEIKDK</sequence>
<protein>
    <recommendedName>
        <fullName evidence="3">Lipoprotein</fullName>
    </recommendedName>
</protein>